<name>A0ABM9AIL7_9GAMM</name>
<dbReference type="Gene3D" id="3.40.50.1820">
    <property type="entry name" value="alpha/beta hydrolase"/>
    <property type="match status" value="1"/>
</dbReference>
<dbReference type="EC" id="3.1.1.-" evidence="3"/>
<dbReference type="EMBL" id="CAKLPX010000004">
    <property type="protein sequence ID" value="CAH0993072.1"/>
    <property type="molecule type" value="Genomic_DNA"/>
</dbReference>
<dbReference type="PANTHER" id="PTHR48081">
    <property type="entry name" value="AB HYDROLASE SUPERFAMILY PROTEIN C4A8.06C"/>
    <property type="match status" value="1"/>
</dbReference>
<gene>
    <name evidence="3" type="primary">aes</name>
    <name evidence="3" type="ORF">SIN8267_03211</name>
</gene>
<dbReference type="Pfam" id="PF20434">
    <property type="entry name" value="BD-FAE"/>
    <property type="match status" value="1"/>
</dbReference>
<dbReference type="InterPro" id="IPR029058">
    <property type="entry name" value="AB_hydrolase_fold"/>
</dbReference>
<evidence type="ECO:0000313" key="4">
    <source>
        <dbReference type="Proteomes" id="UP000838100"/>
    </source>
</evidence>
<dbReference type="InterPro" id="IPR050300">
    <property type="entry name" value="GDXG_lipolytic_enzyme"/>
</dbReference>
<dbReference type="GO" id="GO:0016787">
    <property type="term" value="F:hydrolase activity"/>
    <property type="evidence" value="ECO:0007669"/>
    <property type="project" value="UniProtKB-KW"/>
</dbReference>
<accession>A0ABM9AIL7</accession>
<organism evidence="3 4">
    <name type="scientific">Sinobacterium norvegicum</name>
    <dbReference type="NCBI Taxonomy" id="1641715"/>
    <lineage>
        <taxon>Bacteria</taxon>
        <taxon>Pseudomonadati</taxon>
        <taxon>Pseudomonadota</taxon>
        <taxon>Gammaproteobacteria</taxon>
        <taxon>Cellvibrionales</taxon>
        <taxon>Spongiibacteraceae</taxon>
        <taxon>Sinobacterium</taxon>
    </lineage>
</organism>
<feature type="domain" description="BD-FAE-like" evidence="2">
    <location>
        <begin position="56"/>
        <end position="266"/>
    </location>
</feature>
<reference evidence="3" key="1">
    <citation type="submission" date="2021-12" db="EMBL/GenBank/DDBJ databases">
        <authorList>
            <person name="Rodrigo-Torres L."/>
            <person name="Arahal R. D."/>
            <person name="Lucena T."/>
        </authorList>
    </citation>
    <scope>NUCLEOTIDE SEQUENCE</scope>
    <source>
        <strain evidence="3">CECT 8267</strain>
    </source>
</reference>
<dbReference type="SUPFAM" id="SSF53474">
    <property type="entry name" value="alpha/beta-Hydrolases"/>
    <property type="match status" value="1"/>
</dbReference>
<comment type="caution">
    <text evidence="3">The sequence shown here is derived from an EMBL/GenBank/DDBJ whole genome shotgun (WGS) entry which is preliminary data.</text>
</comment>
<evidence type="ECO:0000313" key="3">
    <source>
        <dbReference type="EMBL" id="CAH0993072.1"/>
    </source>
</evidence>
<sequence>MPGHHIETVGCVVKIFSQIKFLTLMVVGIIKGQSERRKHTFKSYQYATRDGLPLKLDLFLPNNSDNKATPLIIWFHGGGWQVGSRESIELAALKQLSRGFALASVSYSLSDAAQWPVQAHECKAAVRWLRANAKRFNINSEQFIAWGMSAGAHTACILGTSADDEFLNGSLGECNNQSNHIHAMIAFYPPTDFLNVGDFDGLIDYQDEDSPIGRLLGHQAVAGDPLTASTNPIAYVNQQSVPALLLHGDDDPVVPLLHSELMHQALLAHDIPSEFYHYRGYTHGDYRFSQGDALARVQHFLAKVTDDSTVSKAIPSADN</sequence>
<dbReference type="PANTHER" id="PTHR48081:SF13">
    <property type="entry name" value="ALPHA_BETA HYDROLASE"/>
    <property type="match status" value="1"/>
</dbReference>
<keyword evidence="1 3" id="KW-0378">Hydrolase</keyword>
<keyword evidence="4" id="KW-1185">Reference proteome</keyword>
<evidence type="ECO:0000259" key="2">
    <source>
        <dbReference type="Pfam" id="PF20434"/>
    </source>
</evidence>
<evidence type="ECO:0000256" key="1">
    <source>
        <dbReference type="ARBA" id="ARBA00022801"/>
    </source>
</evidence>
<protein>
    <submittedName>
        <fullName evidence="3">Acetyl esterase</fullName>
        <ecNumber evidence="3">3.1.1.-</ecNumber>
    </submittedName>
</protein>
<dbReference type="Proteomes" id="UP000838100">
    <property type="component" value="Unassembled WGS sequence"/>
</dbReference>
<dbReference type="InterPro" id="IPR049492">
    <property type="entry name" value="BD-FAE-like_dom"/>
</dbReference>
<proteinExistence type="predicted"/>